<evidence type="ECO:0000313" key="2">
    <source>
        <dbReference type="Proteomes" id="UP000297352"/>
    </source>
</evidence>
<sequence>MNKKIRTSPKSLNEWTLEQNITSELCELFNSSFRFGYPFELLDIFDIQLLNLKNIFSTNRCKTYKLTPIEENKGGGWDTKFQIPPTQKEKRAFFIQFKAGKHSEGNNIPDSKFNTSEKNPNVHVEFTFNDNKGNNQHQTLIDLNLEIEKNFGSKNSVLYGFPRITTLEQFNNLTDKLIFHTTFLTINEIETEAKANSCQLNDKQIHYFRTCYTNENIREVASNTFKMKNNETNKKLLSELIILKMEREFTQLINYIPENLLKKNLYLNLAVYLNILPIKLKEYEFFIQEIDTEIKNFLQNLQEKISEEIKNIFNDDDYLNTNIEFRNSIFNEAFNFFESRQNKLIKFEKLPLPNYTIPIINNIPFEIAIKRNSTTVLIVF</sequence>
<comment type="caution">
    <text evidence="1">The sequence shown here is derived from an EMBL/GenBank/DDBJ whole genome shotgun (WGS) entry which is preliminary data.</text>
</comment>
<accession>A0ABY2MM85</accession>
<dbReference type="RefSeq" id="WP_100720800.1">
    <property type="nucleotide sequence ID" value="NZ_RQGI01000048.1"/>
</dbReference>
<organism evidence="1 2">
    <name type="scientific">Leptospira levettii</name>
    <dbReference type="NCBI Taxonomy" id="2023178"/>
    <lineage>
        <taxon>Bacteria</taxon>
        <taxon>Pseudomonadati</taxon>
        <taxon>Spirochaetota</taxon>
        <taxon>Spirochaetia</taxon>
        <taxon>Leptospirales</taxon>
        <taxon>Leptospiraceae</taxon>
        <taxon>Leptospira</taxon>
    </lineage>
</organism>
<proteinExistence type="predicted"/>
<protein>
    <submittedName>
        <fullName evidence="1">Uncharacterized protein</fullName>
    </submittedName>
</protein>
<dbReference type="EMBL" id="RQGI01000048">
    <property type="protein sequence ID" value="TGL69293.1"/>
    <property type="molecule type" value="Genomic_DNA"/>
</dbReference>
<gene>
    <name evidence="1" type="ORF">EHQ60_12405</name>
</gene>
<keyword evidence="2" id="KW-1185">Reference proteome</keyword>
<reference evidence="2" key="1">
    <citation type="journal article" date="2019" name="PLoS Negl. Trop. Dis.">
        <title>Revisiting the worldwide diversity of Leptospira species in the environment.</title>
        <authorList>
            <person name="Vincent A.T."/>
            <person name="Schiettekatte O."/>
            <person name="Bourhy P."/>
            <person name="Veyrier F.J."/>
            <person name="Picardeau M."/>
        </authorList>
    </citation>
    <scope>NUCLEOTIDE SEQUENCE [LARGE SCALE GENOMIC DNA]</scope>
    <source>
        <strain evidence="2">201702449</strain>
    </source>
</reference>
<evidence type="ECO:0000313" key="1">
    <source>
        <dbReference type="EMBL" id="TGL69293.1"/>
    </source>
</evidence>
<name>A0ABY2MM85_9LEPT</name>
<dbReference type="Proteomes" id="UP000297352">
    <property type="component" value="Unassembled WGS sequence"/>
</dbReference>